<gene>
    <name evidence="3" type="ORF">H4219_004261</name>
</gene>
<dbReference type="Gene3D" id="3.40.640.10">
    <property type="entry name" value="Type I PLP-dependent aspartate aminotransferase-like (Major domain)"/>
    <property type="match status" value="2"/>
</dbReference>
<accession>A0A9W8DLR5</accession>
<feature type="region of interest" description="Disordered" evidence="1">
    <location>
        <begin position="90"/>
        <end position="125"/>
    </location>
</feature>
<feature type="compositionally biased region" description="Polar residues" evidence="1">
    <location>
        <begin position="1"/>
        <end position="11"/>
    </location>
</feature>
<organism evidence="3 4">
    <name type="scientific">Mycoemilia scoparia</name>
    <dbReference type="NCBI Taxonomy" id="417184"/>
    <lineage>
        <taxon>Eukaryota</taxon>
        <taxon>Fungi</taxon>
        <taxon>Fungi incertae sedis</taxon>
        <taxon>Zoopagomycota</taxon>
        <taxon>Kickxellomycotina</taxon>
        <taxon>Kickxellomycetes</taxon>
        <taxon>Kickxellales</taxon>
        <taxon>Kickxellaceae</taxon>
        <taxon>Mycoemilia</taxon>
    </lineage>
</organism>
<dbReference type="Gene3D" id="3.90.1150.10">
    <property type="entry name" value="Aspartate Aminotransferase, domain 1"/>
    <property type="match status" value="2"/>
</dbReference>
<dbReference type="SUPFAM" id="SSF53383">
    <property type="entry name" value="PLP-dependent transferases"/>
    <property type="match status" value="1"/>
</dbReference>
<dbReference type="CDD" id="cd00609">
    <property type="entry name" value="AAT_like"/>
    <property type="match status" value="1"/>
</dbReference>
<dbReference type="OrthoDB" id="7042322at2759"/>
<dbReference type="PANTHER" id="PTHR45744:SF2">
    <property type="entry name" value="TYROSINE AMINOTRANSFERASE"/>
    <property type="match status" value="1"/>
</dbReference>
<protein>
    <recommendedName>
        <fullName evidence="2">Aminotransferase class I/classII large domain-containing protein</fullName>
    </recommendedName>
</protein>
<proteinExistence type="predicted"/>
<dbReference type="EMBL" id="JANBPU010000141">
    <property type="protein sequence ID" value="KAJ1915561.1"/>
    <property type="molecule type" value="Genomic_DNA"/>
</dbReference>
<dbReference type="PANTHER" id="PTHR45744">
    <property type="entry name" value="TYROSINE AMINOTRANSFERASE"/>
    <property type="match status" value="1"/>
</dbReference>
<dbReference type="InterPro" id="IPR004839">
    <property type="entry name" value="Aminotransferase_I/II_large"/>
</dbReference>
<dbReference type="InterPro" id="IPR015424">
    <property type="entry name" value="PyrdxlP-dep_Trfase"/>
</dbReference>
<reference evidence="3" key="1">
    <citation type="submission" date="2022-07" db="EMBL/GenBank/DDBJ databases">
        <title>Phylogenomic reconstructions and comparative analyses of Kickxellomycotina fungi.</title>
        <authorList>
            <person name="Reynolds N.K."/>
            <person name="Stajich J.E."/>
            <person name="Barry K."/>
            <person name="Grigoriev I.V."/>
            <person name="Crous P."/>
            <person name="Smith M.E."/>
        </authorList>
    </citation>
    <scope>NUCLEOTIDE SEQUENCE</scope>
    <source>
        <strain evidence="3">NBRC 100468</strain>
    </source>
</reference>
<dbReference type="InterPro" id="IPR015421">
    <property type="entry name" value="PyrdxlP-dep_Trfase_major"/>
</dbReference>
<dbReference type="GO" id="GO:0004838">
    <property type="term" value="F:L-tyrosine-2-oxoglutarate transaminase activity"/>
    <property type="evidence" value="ECO:0007669"/>
    <property type="project" value="TreeGrafter"/>
</dbReference>
<dbReference type="GO" id="GO:0006572">
    <property type="term" value="P:L-tyrosine catabolic process"/>
    <property type="evidence" value="ECO:0007669"/>
    <property type="project" value="TreeGrafter"/>
</dbReference>
<name>A0A9W8DLR5_9FUNG</name>
<dbReference type="Pfam" id="PF00155">
    <property type="entry name" value="Aminotran_1_2"/>
    <property type="match status" value="1"/>
</dbReference>
<feature type="compositionally biased region" description="Polar residues" evidence="1">
    <location>
        <begin position="102"/>
        <end position="119"/>
    </location>
</feature>
<feature type="domain" description="Aminotransferase class I/classII large" evidence="2">
    <location>
        <begin position="306"/>
        <end position="637"/>
    </location>
</feature>
<feature type="compositionally biased region" description="Pro residues" evidence="1">
    <location>
        <begin position="25"/>
        <end position="34"/>
    </location>
</feature>
<keyword evidence="4" id="KW-1185">Reference proteome</keyword>
<comment type="caution">
    <text evidence="3">The sequence shown here is derived from an EMBL/GenBank/DDBJ whole genome shotgun (WGS) entry which is preliminary data.</text>
</comment>
<feature type="region of interest" description="Disordered" evidence="1">
    <location>
        <begin position="1"/>
        <end position="53"/>
    </location>
</feature>
<evidence type="ECO:0000313" key="4">
    <source>
        <dbReference type="Proteomes" id="UP001150538"/>
    </source>
</evidence>
<dbReference type="GO" id="GO:0030170">
    <property type="term" value="F:pyridoxal phosphate binding"/>
    <property type="evidence" value="ECO:0007669"/>
    <property type="project" value="InterPro"/>
</dbReference>
<evidence type="ECO:0000256" key="1">
    <source>
        <dbReference type="SAM" id="MobiDB-lite"/>
    </source>
</evidence>
<sequence length="682" mass="74778">MSLLPATTTTTLDKENTAIITNNHSPPPSSPPPSNNKDNVVTSRHSHKSSGDAIAMSKDITDNHYGIFPKHQHSRVLSSVSSVTAASSCDEEASSRLPSVGNKEQQSESKFVNQSSSFGTATPTAADTTTTTTAIAIATGDNDDGDWKEIEPSTTSYEIENPILEFMVKAFKAATTTTTTTTTHRIHNNSINNGDDGRLVNLAMGDPTAHGLKTGYESPISKEIAKIVNSAEFNGYNQSTGVANTREYIASLYDLSKSHHNQGDDDDDDDEGVVNDVSSGCYKPTKDDVIMTSGVSGGLVMLFSALCNKAAATTTTTTTTTTNTVVGGGAGAGDNNKLREDIILIPRPGFSYETIATSCGIKTIYYDLDLDNNGQVNIEYLRNHIREIKYYQNCNIRGILINNPSNPLGTNFSKSHICDLVHVCQDFKIPIICDQIYERVCYSLHDNNHQEEEEEEEEEEEKFVSVHEIGVNYPKVPIFILSGISKLQMLPGSRIGWIVLWDPQNLLGKVRKSLLSWSTILNGPNVQYQAAVPQILEITKTPGYIHSVIEPLVENVQYLVERIGRIRGLDTPIVPNGAVYLYVRVDLDQFHRSGCCGQGDDDDGDGWNGELKSDKDFCLEFAKLFKTLVVPGSCFGGNSCGEKESGRGSAGNFVYFRLFTFCPKDVLIVAMDRLERFCRLYY</sequence>
<evidence type="ECO:0000313" key="3">
    <source>
        <dbReference type="EMBL" id="KAJ1915561.1"/>
    </source>
</evidence>
<dbReference type="AlphaFoldDB" id="A0A9W8DLR5"/>
<dbReference type="InterPro" id="IPR015422">
    <property type="entry name" value="PyrdxlP-dep_Trfase_small"/>
</dbReference>
<evidence type="ECO:0000259" key="2">
    <source>
        <dbReference type="Pfam" id="PF00155"/>
    </source>
</evidence>
<dbReference type="Proteomes" id="UP001150538">
    <property type="component" value="Unassembled WGS sequence"/>
</dbReference>